<gene>
    <name evidence="1" type="ORF">E2C01_056269</name>
</gene>
<organism evidence="1 2">
    <name type="scientific">Portunus trituberculatus</name>
    <name type="common">Swimming crab</name>
    <name type="synonym">Neptunus trituberculatus</name>
    <dbReference type="NCBI Taxonomy" id="210409"/>
    <lineage>
        <taxon>Eukaryota</taxon>
        <taxon>Metazoa</taxon>
        <taxon>Ecdysozoa</taxon>
        <taxon>Arthropoda</taxon>
        <taxon>Crustacea</taxon>
        <taxon>Multicrustacea</taxon>
        <taxon>Malacostraca</taxon>
        <taxon>Eumalacostraca</taxon>
        <taxon>Eucarida</taxon>
        <taxon>Decapoda</taxon>
        <taxon>Pleocyemata</taxon>
        <taxon>Brachyura</taxon>
        <taxon>Eubrachyura</taxon>
        <taxon>Portunoidea</taxon>
        <taxon>Portunidae</taxon>
        <taxon>Portuninae</taxon>
        <taxon>Portunus</taxon>
    </lineage>
</organism>
<protein>
    <submittedName>
        <fullName evidence="1">Uncharacterized protein</fullName>
    </submittedName>
</protein>
<sequence length="83" mass="9451">MPFMAPTPSLRNSPNTRVTLPPEARLLVYFSTTRILKICVRLLPESTRERGLPVFLLKFNALNDAAERGVRRSDPKEQWDGVV</sequence>
<comment type="caution">
    <text evidence="1">The sequence shown here is derived from an EMBL/GenBank/DDBJ whole genome shotgun (WGS) entry which is preliminary data.</text>
</comment>
<accession>A0A5B7GX82</accession>
<proteinExistence type="predicted"/>
<keyword evidence="2" id="KW-1185">Reference proteome</keyword>
<evidence type="ECO:0000313" key="2">
    <source>
        <dbReference type="Proteomes" id="UP000324222"/>
    </source>
</evidence>
<dbReference type="Proteomes" id="UP000324222">
    <property type="component" value="Unassembled WGS sequence"/>
</dbReference>
<reference evidence="1 2" key="1">
    <citation type="submission" date="2019-05" db="EMBL/GenBank/DDBJ databases">
        <title>Another draft genome of Portunus trituberculatus and its Hox gene families provides insights of decapod evolution.</title>
        <authorList>
            <person name="Jeong J.-H."/>
            <person name="Song I."/>
            <person name="Kim S."/>
            <person name="Choi T."/>
            <person name="Kim D."/>
            <person name="Ryu S."/>
            <person name="Kim W."/>
        </authorList>
    </citation>
    <scope>NUCLEOTIDE SEQUENCE [LARGE SCALE GENOMIC DNA]</scope>
    <source>
        <tissue evidence="1">Muscle</tissue>
    </source>
</reference>
<dbReference type="AlphaFoldDB" id="A0A5B7GX82"/>
<dbReference type="EMBL" id="VSRR010019388">
    <property type="protein sequence ID" value="MPC62186.1"/>
    <property type="molecule type" value="Genomic_DNA"/>
</dbReference>
<name>A0A5B7GX82_PORTR</name>
<evidence type="ECO:0000313" key="1">
    <source>
        <dbReference type="EMBL" id="MPC62186.1"/>
    </source>
</evidence>